<reference evidence="7 8" key="1">
    <citation type="journal article" date="2015" name="Fungal Genet. Biol.">
        <title>Evolution of novel wood decay mechanisms in Agaricales revealed by the genome sequences of Fistulina hepatica and Cylindrobasidium torrendii.</title>
        <authorList>
            <person name="Floudas D."/>
            <person name="Held B.W."/>
            <person name="Riley R."/>
            <person name="Nagy L.G."/>
            <person name="Koehler G."/>
            <person name="Ransdell A.S."/>
            <person name="Younus H."/>
            <person name="Chow J."/>
            <person name="Chiniquy J."/>
            <person name="Lipzen A."/>
            <person name="Tritt A."/>
            <person name="Sun H."/>
            <person name="Haridas S."/>
            <person name="LaButti K."/>
            <person name="Ohm R.A."/>
            <person name="Kues U."/>
            <person name="Blanchette R.A."/>
            <person name="Grigoriev I.V."/>
            <person name="Minto R.E."/>
            <person name="Hibbett D.S."/>
        </authorList>
    </citation>
    <scope>NUCLEOTIDE SEQUENCE [LARGE SCALE GENOMIC DNA]</scope>
    <source>
        <strain evidence="7 8">FP15055 ss-10</strain>
    </source>
</reference>
<dbReference type="Gene3D" id="1.20.1160.11">
    <property type="entry name" value="Paired amphipathic helix"/>
    <property type="match status" value="3"/>
</dbReference>
<dbReference type="InterPro" id="IPR013194">
    <property type="entry name" value="HDAC_interact_dom"/>
</dbReference>
<dbReference type="GO" id="GO:0070822">
    <property type="term" value="C:Sin3-type complex"/>
    <property type="evidence" value="ECO:0007669"/>
    <property type="project" value="TreeGrafter"/>
</dbReference>
<evidence type="ECO:0000256" key="4">
    <source>
        <dbReference type="PROSITE-ProRule" id="PRU00810"/>
    </source>
</evidence>
<comment type="subcellular location">
    <subcellularLocation>
        <location evidence="1 4">Nucleus</location>
    </subcellularLocation>
</comment>
<dbReference type="InterPro" id="IPR031693">
    <property type="entry name" value="Sin3_C"/>
</dbReference>
<feature type="region of interest" description="Disordered" evidence="5">
    <location>
        <begin position="177"/>
        <end position="196"/>
    </location>
</feature>
<feature type="compositionally biased region" description="Basic and acidic residues" evidence="5">
    <location>
        <begin position="766"/>
        <end position="781"/>
    </location>
</feature>
<feature type="compositionally biased region" description="Basic and acidic residues" evidence="5">
    <location>
        <begin position="281"/>
        <end position="307"/>
    </location>
</feature>
<organism evidence="7 8">
    <name type="scientific">Cylindrobasidium torrendii FP15055 ss-10</name>
    <dbReference type="NCBI Taxonomy" id="1314674"/>
    <lineage>
        <taxon>Eukaryota</taxon>
        <taxon>Fungi</taxon>
        <taxon>Dikarya</taxon>
        <taxon>Basidiomycota</taxon>
        <taxon>Agaricomycotina</taxon>
        <taxon>Agaricomycetes</taxon>
        <taxon>Agaricomycetidae</taxon>
        <taxon>Agaricales</taxon>
        <taxon>Marasmiineae</taxon>
        <taxon>Physalacriaceae</taxon>
        <taxon>Cylindrobasidium</taxon>
    </lineage>
</organism>
<gene>
    <name evidence="7" type="ORF">CYLTODRAFT_450861</name>
</gene>
<evidence type="ECO:0000259" key="6">
    <source>
        <dbReference type="SMART" id="SM00761"/>
    </source>
</evidence>
<keyword evidence="8" id="KW-1185">Reference proteome</keyword>
<keyword evidence="3 4" id="KW-0539">Nucleus</keyword>
<feature type="compositionally biased region" description="Pro residues" evidence="5">
    <location>
        <begin position="178"/>
        <end position="188"/>
    </location>
</feature>
<feature type="region of interest" description="Disordered" evidence="5">
    <location>
        <begin position="264"/>
        <end position="345"/>
    </location>
</feature>
<proteinExistence type="predicted"/>
<dbReference type="InterPro" id="IPR036600">
    <property type="entry name" value="PAH_sf"/>
</dbReference>
<evidence type="ECO:0000256" key="3">
    <source>
        <dbReference type="ARBA" id="ARBA00023242"/>
    </source>
</evidence>
<dbReference type="Pfam" id="PF08295">
    <property type="entry name" value="Sin3_corepress"/>
    <property type="match status" value="1"/>
</dbReference>
<dbReference type="PANTHER" id="PTHR12346">
    <property type="entry name" value="SIN3B-RELATED"/>
    <property type="match status" value="1"/>
</dbReference>
<dbReference type="PANTHER" id="PTHR12346:SF0">
    <property type="entry name" value="SIN3A, ISOFORM G"/>
    <property type="match status" value="1"/>
</dbReference>
<dbReference type="STRING" id="1314674.A0A0D7BP51"/>
<feature type="region of interest" description="Disordered" evidence="5">
    <location>
        <begin position="1"/>
        <end position="67"/>
    </location>
</feature>
<evidence type="ECO:0000313" key="7">
    <source>
        <dbReference type="EMBL" id="KIY71366.1"/>
    </source>
</evidence>
<dbReference type="SUPFAM" id="SSF47762">
    <property type="entry name" value="PAH2 domain"/>
    <property type="match status" value="3"/>
</dbReference>
<evidence type="ECO:0000256" key="2">
    <source>
        <dbReference type="ARBA" id="ARBA00022491"/>
    </source>
</evidence>
<dbReference type="OrthoDB" id="10265969at2759"/>
<evidence type="ECO:0000313" key="8">
    <source>
        <dbReference type="Proteomes" id="UP000054007"/>
    </source>
</evidence>
<dbReference type="Proteomes" id="UP000054007">
    <property type="component" value="Unassembled WGS sequence"/>
</dbReference>
<dbReference type="Pfam" id="PF16879">
    <property type="entry name" value="Sin3a_C"/>
    <property type="match status" value="1"/>
</dbReference>
<dbReference type="AlphaFoldDB" id="A0A0D7BP51"/>
<dbReference type="EMBL" id="KN880455">
    <property type="protein sequence ID" value="KIY71366.1"/>
    <property type="molecule type" value="Genomic_DNA"/>
</dbReference>
<dbReference type="GO" id="GO:0000122">
    <property type="term" value="P:negative regulation of transcription by RNA polymerase II"/>
    <property type="evidence" value="ECO:0007669"/>
    <property type="project" value="TreeGrafter"/>
</dbReference>
<protein>
    <recommendedName>
        <fullName evidence="6">Histone deacetylase interacting domain-containing protein</fullName>
    </recommendedName>
</protein>
<feature type="domain" description="Histone deacetylase interacting" evidence="6">
    <location>
        <begin position="440"/>
        <end position="540"/>
    </location>
</feature>
<dbReference type="GO" id="GO:0003714">
    <property type="term" value="F:transcription corepressor activity"/>
    <property type="evidence" value="ECO:0007669"/>
    <property type="project" value="InterPro"/>
</dbReference>
<feature type="compositionally biased region" description="Polar residues" evidence="5">
    <location>
        <begin position="782"/>
        <end position="792"/>
    </location>
</feature>
<sequence>MDVDSIPVASAAEVNSTRPRPPIAKEEESNDDAGLKNTPGGELPPSPRQEPHEASPTMPLPQDAPRNLNVSDALGYLDAVKKQFEDQTDVYNQFLDIMKEFKSQQCVPISNGFSRADTRSIETFGVIERVAHLFYGHHLLISGFNTFLPGGYHIECPSNDVIHVTTPNGHSVINPRPTFEPPPPPRAPTPETDTPIKPAYNYIQKIKKRCDPDTYKRFLDILARYTPDDLDEVSAQINALFKNDPDLTNDFLLFMPEMNDRVGRERMMETMLPQKRKRKDKERDRERERERREKEHKEREREKERETRRAKKKERHAQEHAQPQVTRQERRPPLPLPPPPRSDDTQFFERVKRSSDSQDAYNEFLKLVNLFTQGIIDTGRLVRESRRFILDGELYKQFKEILGWDDRRERDFQVWERDQPYGFTRPVIAGFHDRPTKVDMGQQYGSYRKLAPTESKVLCSGRDEMCRSVLNDEWVAHPTWTSEDPVMGYQRKNVYEEAMHRCEEERHEYDFHIDAITRTISILEPINNKIAQLTAEERATFKVKPNIGGMAKAINHRVIKKIWGREGGVEVIQAMQDMPSHAIPVVLQRLKSKEEEWKRAQREWNKVWREVEARNYARSLDQQAITFKITDKKALTTKTLVSQIEAAREEQMARKANLVDPLFSRTRPRWQLEFELDDIDALQDVCKLVLSYLDRLKTQLSRDEHRRIEGFVRTFIPLFFMQDPQEFGLSILAANEPLNSDVDMSDGDSEFSSSSGAGSSKGKGKKGADLRKKLLKNEQAKSARQTRSNEMPSPSMDIDSGLSSSPPPDAPQQQVFYANTLYYVLLRLIETMYSRLAFFRKRSIEKTAALEASHTVSPTGYYDVMLESCELLFDNQLEPALFEERIRSLFGVQDAYRIYTMDKVVAAIVKQIQAVLVDAKSIELLEMLKQPGSTHDSRASAQKLLGPEENVFRVDWSLTDGKMRMQLVGKEGAVANTEAITARWQEYIRAFTSTEATTQGLEARQKRPFLRKNMPKDLSTPKARTADGLEIRLCVRTYRFFYVPHSEDYFAKIRDKDTVLRDGTRVKAAKERRLEWFKATYGGTKGTGEKASS</sequence>
<keyword evidence="2" id="KW-0678">Repressor</keyword>
<dbReference type="InterPro" id="IPR039774">
    <property type="entry name" value="Sin3-like"/>
</dbReference>
<name>A0A0D7BP51_9AGAR</name>
<dbReference type="InterPro" id="IPR003822">
    <property type="entry name" value="PAH"/>
</dbReference>
<evidence type="ECO:0000256" key="5">
    <source>
        <dbReference type="SAM" id="MobiDB-lite"/>
    </source>
</evidence>
<evidence type="ECO:0000256" key="1">
    <source>
        <dbReference type="ARBA" id="ARBA00004123"/>
    </source>
</evidence>
<dbReference type="FunFam" id="1.20.1160.11:FF:000001">
    <property type="entry name" value="Paired amphipathic helix protein Sin3"/>
    <property type="match status" value="1"/>
</dbReference>
<accession>A0A0D7BP51</accession>
<feature type="region of interest" description="Disordered" evidence="5">
    <location>
        <begin position="743"/>
        <end position="810"/>
    </location>
</feature>
<dbReference type="PROSITE" id="PS51477">
    <property type="entry name" value="PAH"/>
    <property type="match status" value="2"/>
</dbReference>
<dbReference type="Pfam" id="PF02671">
    <property type="entry name" value="PAH"/>
    <property type="match status" value="3"/>
</dbReference>
<dbReference type="SMART" id="SM00761">
    <property type="entry name" value="HDAC_interact"/>
    <property type="match status" value="1"/>
</dbReference>